<evidence type="ECO:0000256" key="4">
    <source>
        <dbReference type="ARBA" id="ARBA00022603"/>
    </source>
</evidence>
<dbReference type="InterPro" id="IPR000398">
    <property type="entry name" value="Thymidylate_synthase"/>
</dbReference>
<dbReference type="HAMAP" id="MF_00008">
    <property type="entry name" value="Thymidy_synth_bact"/>
    <property type="match status" value="1"/>
</dbReference>
<dbReference type="EMBL" id="QEAP01000120">
    <property type="protein sequence ID" value="TPX74550.1"/>
    <property type="molecule type" value="Genomic_DNA"/>
</dbReference>
<dbReference type="InterPro" id="IPR036926">
    <property type="entry name" value="Thymidate_synth/dCMP_Mease_sf"/>
</dbReference>
<dbReference type="FunFam" id="3.30.572.10:FF:000013">
    <property type="entry name" value="Thymidylate synthase"/>
    <property type="match status" value="1"/>
</dbReference>
<sequence length="315" mass="34613">MAAANTEETQYLALVSDIISTGETRGDRTGTGTISQFAPPQLRFSLANNSLPLLTTKRVPFRAVFEELMFFIRGQTDAKILSAKGVKIWDANGSRAALDRLGLEHYNEGVLGPVYGFQWRHFGAEYAGPDADYSGLGVDQLKDVIRKIKLNPMDRRILISAWNPSDLGKVALPPCHLLCQFYVSCPSDPNQVPTLSCQMYQRSADMGLGVPFNIASYALLTHLLAHVTGLVPGTLSIVLGDAHVYCDHVDALKVQLERAPRVFPKLAFVDTIVSRSERAGWSVEKALEVLEGFVFSDVKVEGYEPHGKIAMEMSV</sequence>
<dbReference type="GO" id="GO:0006235">
    <property type="term" value="P:dTTP biosynthetic process"/>
    <property type="evidence" value="ECO:0007669"/>
    <property type="project" value="UniProtKB-UniPathway"/>
</dbReference>
<proteinExistence type="inferred from homology"/>
<dbReference type="PRINTS" id="PR00108">
    <property type="entry name" value="THYMDSNTHASE"/>
</dbReference>
<comment type="pathway">
    <text evidence="1">Pyrimidine metabolism; dTTP biosynthesis.</text>
</comment>
<dbReference type="GO" id="GO:0006231">
    <property type="term" value="P:dTMP biosynthetic process"/>
    <property type="evidence" value="ECO:0007669"/>
    <property type="project" value="InterPro"/>
</dbReference>
<dbReference type="PROSITE" id="PS00091">
    <property type="entry name" value="THYMIDYLATE_SYNTHASE"/>
    <property type="match status" value="1"/>
</dbReference>
<dbReference type="InterPro" id="IPR023451">
    <property type="entry name" value="Thymidate_synth/dCMP_Mease_dom"/>
</dbReference>
<dbReference type="GO" id="GO:0032259">
    <property type="term" value="P:methylation"/>
    <property type="evidence" value="ECO:0007669"/>
    <property type="project" value="UniProtKB-KW"/>
</dbReference>
<dbReference type="NCBIfam" id="TIGR03284">
    <property type="entry name" value="thym_sym"/>
    <property type="match status" value="1"/>
</dbReference>
<dbReference type="STRING" id="246404.A0A507FG30"/>
<dbReference type="EC" id="2.1.1.45" evidence="3"/>
<feature type="active site" evidence="8">
    <location>
        <position position="175"/>
    </location>
</feature>
<dbReference type="CDD" id="cd00351">
    <property type="entry name" value="TS_Pyrimidine_HMase"/>
    <property type="match status" value="1"/>
</dbReference>
<dbReference type="InterPro" id="IPR045097">
    <property type="entry name" value="Thymidate_synth/dCMP_Mease"/>
</dbReference>
<comment type="caution">
    <text evidence="10">The sequence shown here is derived from an EMBL/GenBank/DDBJ whole genome shotgun (WGS) entry which is preliminary data.</text>
</comment>
<dbReference type="Gene3D" id="3.30.572.10">
    <property type="entry name" value="Thymidylate synthase/dCMP hydroxymethylase domain"/>
    <property type="match status" value="1"/>
</dbReference>
<evidence type="ECO:0000259" key="9">
    <source>
        <dbReference type="Pfam" id="PF00303"/>
    </source>
</evidence>
<comment type="similarity">
    <text evidence="2">Belongs to the thymidylate synthase family.</text>
</comment>
<evidence type="ECO:0000256" key="5">
    <source>
        <dbReference type="ARBA" id="ARBA00022679"/>
    </source>
</evidence>
<dbReference type="PANTHER" id="PTHR11548">
    <property type="entry name" value="THYMIDYLATE SYNTHASE 1"/>
    <property type="match status" value="1"/>
</dbReference>
<dbReference type="SUPFAM" id="SSF55831">
    <property type="entry name" value="Thymidylate synthase/dCMP hydroxymethylase"/>
    <property type="match status" value="1"/>
</dbReference>
<evidence type="ECO:0000256" key="3">
    <source>
        <dbReference type="ARBA" id="ARBA00011947"/>
    </source>
</evidence>
<evidence type="ECO:0000256" key="8">
    <source>
        <dbReference type="PROSITE-ProRule" id="PRU10016"/>
    </source>
</evidence>
<dbReference type="OrthoDB" id="766at2759"/>
<dbReference type="Pfam" id="PF00303">
    <property type="entry name" value="Thymidylat_synt"/>
    <property type="match status" value="1"/>
</dbReference>
<dbReference type="GO" id="GO:0004799">
    <property type="term" value="F:thymidylate synthase activity"/>
    <property type="evidence" value="ECO:0007669"/>
    <property type="project" value="UniProtKB-EC"/>
</dbReference>
<evidence type="ECO:0000256" key="1">
    <source>
        <dbReference type="ARBA" id="ARBA00004992"/>
    </source>
</evidence>
<comment type="catalytic activity">
    <reaction evidence="7">
        <text>dUMP + (6R)-5,10-methylene-5,6,7,8-tetrahydrofolate = 7,8-dihydrofolate + dTMP</text>
        <dbReference type="Rhea" id="RHEA:12104"/>
        <dbReference type="ChEBI" id="CHEBI:15636"/>
        <dbReference type="ChEBI" id="CHEBI:57451"/>
        <dbReference type="ChEBI" id="CHEBI:63528"/>
        <dbReference type="ChEBI" id="CHEBI:246422"/>
        <dbReference type="EC" id="2.1.1.45"/>
    </reaction>
</comment>
<dbReference type="Proteomes" id="UP000320333">
    <property type="component" value="Unassembled WGS sequence"/>
</dbReference>
<evidence type="ECO:0000256" key="2">
    <source>
        <dbReference type="ARBA" id="ARBA00009972"/>
    </source>
</evidence>
<dbReference type="PANTHER" id="PTHR11548:SF2">
    <property type="entry name" value="THYMIDYLATE SYNTHASE"/>
    <property type="match status" value="1"/>
</dbReference>
<organism evidence="10 11">
    <name type="scientific">Chytriomyces confervae</name>
    <dbReference type="NCBI Taxonomy" id="246404"/>
    <lineage>
        <taxon>Eukaryota</taxon>
        <taxon>Fungi</taxon>
        <taxon>Fungi incertae sedis</taxon>
        <taxon>Chytridiomycota</taxon>
        <taxon>Chytridiomycota incertae sedis</taxon>
        <taxon>Chytridiomycetes</taxon>
        <taxon>Chytridiales</taxon>
        <taxon>Chytriomycetaceae</taxon>
        <taxon>Chytriomyces</taxon>
    </lineage>
</organism>
<reference evidence="10 11" key="1">
    <citation type="journal article" date="2019" name="Sci. Rep.">
        <title>Comparative genomics of chytrid fungi reveal insights into the obligate biotrophic and pathogenic lifestyle of Synchytrium endobioticum.</title>
        <authorList>
            <person name="van de Vossenberg B.T.L.H."/>
            <person name="Warris S."/>
            <person name="Nguyen H.D.T."/>
            <person name="van Gent-Pelzer M.P.E."/>
            <person name="Joly D.L."/>
            <person name="van de Geest H.C."/>
            <person name="Bonants P.J.M."/>
            <person name="Smith D.S."/>
            <person name="Levesque C.A."/>
            <person name="van der Lee T.A.J."/>
        </authorList>
    </citation>
    <scope>NUCLEOTIDE SEQUENCE [LARGE SCALE GENOMIC DNA]</scope>
    <source>
        <strain evidence="10 11">CBS 675.73</strain>
    </source>
</reference>
<gene>
    <name evidence="10" type="primary">CDC21</name>
    <name evidence="10" type="ORF">CcCBS67573_g04183</name>
</gene>
<dbReference type="AlphaFoldDB" id="A0A507FG30"/>
<dbReference type="UniPathway" id="UPA00575"/>
<feature type="domain" description="Thymidylate synthase/dCMP hydroxymethylase" evidence="9">
    <location>
        <begin position="10"/>
        <end position="315"/>
    </location>
</feature>
<keyword evidence="4" id="KW-0489">Methyltransferase</keyword>
<dbReference type="InterPro" id="IPR020940">
    <property type="entry name" value="Thymidylate_synthase_AS"/>
</dbReference>
<evidence type="ECO:0000256" key="6">
    <source>
        <dbReference type="ARBA" id="ARBA00022727"/>
    </source>
</evidence>
<dbReference type="GO" id="GO:0005829">
    <property type="term" value="C:cytosol"/>
    <property type="evidence" value="ECO:0007669"/>
    <property type="project" value="TreeGrafter"/>
</dbReference>
<name>A0A507FG30_9FUNG</name>
<keyword evidence="5" id="KW-0808">Transferase</keyword>
<dbReference type="GO" id="GO:0005739">
    <property type="term" value="C:mitochondrion"/>
    <property type="evidence" value="ECO:0007669"/>
    <property type="project" value="TreeGrafter"/>
</dbReference>
<evidence type="ECO:0000313" key="11">
    <source>
        <dbReference type="Proteomes" id="UP000320333"/>
    </source>
</evidence>
<protein>
    <recommendedName>
        <fullName evidence="3">thymidylate synthase</fullName>
        <ecNumber evidence="3">2.1.1.45</ecNumber>
    </recommendedName>
</protein>
<accession>A0A507FG30</accession>
<keyword evidence="6" id="KW-0545">Nucleotide biosynthesis</keyword>
<evidence type="ECO:0000256" key="7">
    <source>
        <dbReference type="ARBA" id="ARBA00047344"/>
    </source>
</evidence>
<evidence type="ECO:0000313" key="10">
    <source>
        <dbReference type="EMBL" id="TPX74550.1"/>
    </source>
</evidence>
<keyword evidence="11" id="KW-1185">Reference proteome</keyword>